<reference evidence="2 4" key="2">
    <citation type="submission" date="2019-05" db="EMBL/GenBank/DDBJ databases">
        <title>Genome sequence of Moorella thermoacetica ATCC 33924.</title>
        <authorList>
            <person name="Poehlein A."/>
            <person name="Bengelsdorf F.R."/>
            <person name="Duerre P."/>
            <person name="Daniel R."/>
        </authorList>
    </citation>
    <scope>NUCLEOTIDE SEQUENCE [LARGE SCALE GENOMIC DNA]</scope>
    <source>
        <strain evidence="2 4">ATCC 33924</strain>
    </source>
</reference>
<dbReference type="EMBL" id="CP017019">
    <property type="protein sequence ID" value="AOQ24657.1"/>
    <property type="molecule type" value="Genomic_DNA"/>
</dbReference>
<evidence type="ECO:0000313" key="4">
    <source>
        <dbReference type="Proteomes" id="UP000322283"/>
    </source>
</evidence>
<evidence type="ECO:0000313" key="2">
    <source>
        <dbReference type="EMBL" id="TYL12760.1"/>
    </source>
</evidence>
<evidence type="ECO:0000313" key="1">
    <source>
        <dbReference type="EMBL" id="AOQ24657.1"/>
    </source>
</evidence>
<dbReference type="RefSeq" id="WP_069590421.1">
    <property type="nucleotide sequence ID" value="NZ_CP017019.1"/>
</dbReference>
<sequence>MYFIVALDTLDLEKAQPRVSDVVDNYKQAVNNVVNKYGHDESPYDYFLIIELMEGILYPDVIVKAFFKFDRETGKYILAGDTPEESVKLYLAAG</sequence>
<dbReference type="EMBL" id="VCDX01000006">
    <property type="protein sequence ID" value="TYL12760.1"/>
    <property type="molecule type" value="Genomic_DNA"/>
</dbReference>
<gene>
    <name evidence="1" type="ORF">Maut_02229</name>
    <name evidence="2" type="ORF">MTAT_20020</name>
</gene>
<dbReference type="Proteomes" id="UP000322283">
    <property type="component" value="Unassembled WGS sequence"/>
</dbReference>
<accession>A0AAC9HIA6</accession>
<keyword evidence="4" id="KW-1185">Reference proteome</keyword>
<proteinExistence type="predicted"/>
<reference evidence="1 3" key="1">
    <citation type="submission" date="2016-08" db="EMBL/GenBank/DDBJ databases">
        <title>Moorella thermoacetica DSM 103132.</title>
        <authorList>
            <person name="Jendresen C.B."/>
            <person name="Redl S.M."/>
            <person name="Jensen T.O."/>
            <person name="Nielsen A.T."/>
        </authorList>
    </citation>
    <scope>NUCLEOTIDE SEQUENCE [LARGE SCALE GENOMIC DNA]</scope>
    <source>
        <strain evidence="1 3">DSM 103132</strain>
    </source>
</reference>
<name>A0AAC9HIA6_NEOTH</name>
<dbReference type="Proteomes" id="UP000094598">
    <property type="component" value="Chromosome"/>
</dbReference>
<organism evidence="1 3">
    <name type="scientific">Neomoorella thermoacetica</name>
    <name type="common">Clostridium thermoaceticum</name>
    <dbReference type="NCBI Taxonomy" id="1525"/>
    <lineage>
        <taxon>Bacteria</taxon>
        <taxon>Bacillati</taxon>
        <taxon>Bacillota</taxon>
        <taxon>Clostridia</taxon>
        <taxon>Neomoorellales</taxon>
        <taxon>Neomoorellaceae</taxon>
        <taxon>Neomoorella</taxon>
    </lineage>
</organism>
<dbReference type="AlphaFoldDB" id="A0AAC9HIA6"/>
<protein>
    <submittedName>
        <fullName evidence="1">Uncharacterized protein</fullName>
    </submittedName>
</protein>
<evidence type="ECO:0000313" key="3">
    <source>
        <dbReference type="Proteomes" id="UP000094598"/>
    </source>
</evidence>